<gene>
    <name evidence="3" type="ORF">LCGC14_1631380</name>
</gene>
<dbReference type="GO" id="GO:0009536">
    <property type="term" value="C:plastid"/>
    <property type="evidence" value="ECO:0007669"/>
    <property type="project" value="UniProtKB-SubCell"/>
</dbReference>
<name>A0A0F9KI38_9ZZZZ</name>
<proteinExistence type="predicted"/>
<evidence type="ECO:0008006" key="4">
    <source>
        <dbReference type="Google" id="ProtNLM"/>
    </source>
</evidence>
<dbReference type="PANTHER" id="PTHR39638">
    <property type="entry name" value="YCF35"/>
    <property type="match status" value="1"/>
</dbReference>
<comment type="caution">
    <text evidence="3">The sequence shown here is derived from an EMBL/GenBank/DDBJ whole genome shotgun (WGS) entry which is preliminary data.</text>
</comment>
<dbReference type="InterPro" id="IPR009666">
    <property type="entry name" value="Uncharacterised_Ycf35"/>
</dbReference>
<dbReference type="PANTHER" id="PTHR39638:SF2">
    <property type="entry name" value="YCF35"/>
    <property type="match status" value="1"/>
</dbReference>
<keyword evidence="2" id="KW-0934">Plastid</keyword>
<evidence type="ECO:0000256" key="1">
    <source>
        <dbReference type="ARBA" id="ARBA00004474"/>
    </source>
</evidence>
<evidence type="ECO:0000313" key="3">
    <source>
        <dbReference type="EMBL" id="KKM21838.1"/>
    </source>
</evidence>
<protein>
    <recommendedName>
        <fullName evidence="4">DUF1257 domain-containing protein</fullName>
    </recommendedName>
</protein>
<evidence type="ECO:0000256" key="2">
    <source>
        <dbReference type="ARBA" id="ARBA00022640"/>
    </source>
</evidence>
<reference evidence="3" key="1">
    <citation type="journal article" date="2015" name="Nature">
        <title>Complex archaea that bridge the gap between prokaryotes and eukaryotes.</title>
        <authorList>
            <person name="Spang A."/>
            <person name="Saw J.H."/>
            <person name="Jorgensen S.L."/>
            <person name="Zaremba-Niedzwiedzka K."/>
            <person name="Martijn J."/>
            <person name="Lind A.E."/>
            <person name="van Eijk R."/>
            <person name="Schleper C."/>
            <person name="Guy L."/>
            <person name="Ettema T.J."/>
        </authorList>
    </citation>
    <scope>NUCLEOTIDE SEQUENCE</scope>
</reference>
<dbReference type="Pfam" id="PF06868">
    <property type="entry name" value="DUF1257"/>
    <property type="match status" value="1"/>
</dbReference>
<organism evidence="3">
    <name type="scientific">marine sediment metagenome</name>
    <dbReference type="NCBI Taxonomy" id="412755"/>
    <lineage>
        <taxon>unclassified sequences</taxon>
        <taxon>metagenomes</taxon>
        <taxon>ecological metagenomes</taxon>
    </lineage>
</organism>
<comment type="subcellular location">
    <subcellularLocation>
        <location evidence="1">Plastid</location>
    </subcellularLocation>
</comment>
<accession>A0A0F9KI38</accession>
<dbReference type="EMBL" id="LAZR01013466">
    <property type="protein sequence ID" value="KKM21838.1"/>
    <property type="molecule type" value="Genomic_DNA"/>
</dbReference>
<sequence>MQLEYNDAECIKAALKELGYVFEEHKEAQGLHGYQGDVRKQKAHIIIRRQNVGAASNDVGFFRKPDGTYDLIISQFDRGGHKEQGNKLINKMKQVYGKHRALKKIKRMGIKVASQSTKTTNDGKMKIKLRIY</sequence>
<dbReference type="AlphaFoldDB" id="A0A0F9KI38"/>